<proteinExistence type="predicted"/>
<organism evidence="2 3">
    <name type="scientific">Fodinisporobacter ferrooxydans</name>
    <dbReference type="NCBI Taxonomy" id="2901836"/>
    <lineage>
        <taxon>Bacteria</taxon>
        <taxon>Bacillati</taxon>
        <taxon>Bacillota</taxon>
        <taxon>Bacilli</taxon>
        <taxon>Bacillales</taxon>
        <taxon>Alicyclobacillaceae</taxon>
        <taxon>Fodinisporobacter</taxon>
    </lineage>
</organism>
<accession>A0ABY4CJK6</accession>
<protein>
    <submittedName>
        <fullName evidence="2">Uncharacterized protein</fullName>
    </submittedName>
</protein>
<evidence type="ECO:0000313" key="2">
    <source>
        <dbReference type="EMBL" id="UOF90578.1"/>
    </source>
</evidence>
<gene>
    <name evidence="2" type="ORF">LSG31_22440</name>
</gene>
<sequence length="180" mass="20553">MDLKHLLRMGSLTMNLLQSDHMKELMGMMNQMHSPFGGTWLGNVPAQRKDTKQQKTNDSLGSSPFEHPWFPFQSGNNFKNQSPFPFMNGNMPPWMMQRPRQGMQSNRPNRSPFGSMSFLDQLSKWMQPAPSNTTAATHLNQVMSAVHQRNNPSAKISIQDMTPGRKNHSRGKLKLQTKKK</sequence>
<dbReference type="EMBL" id="CP089291">
    <property type="protein sequence ID" value="UOF90578.1"/>
    <property type="molecule type" value="Genomic_DNA"/>
</dbReference>
<feature type="region of interest" description="Disordered" evidence="1">
    <location>
        <begin position="146"/>
        <end position="180"/>
    </location>
</feature>
<evidence type="ECO:0000256" key="1">
    <source>
        <dbReference type="SAM" id="MobiDB-lite"/>
    </source>
</evidence>
<name>A0ABY4CJK6_9BACL</name>
<keyword evidence="3" id="KW-1185">Reference proteome</keyword>
<evidence type="ECO:0000313" key="3">
    <source>
        <dbReference type="Proteomes" id="UP000830167"/>
    </source>
</evidence>
<reference evidence="2" key="1">
    <citation type="submission" date="2021-12" db="EMBL/GenBank/DDBJ databases">
        <title>Alicyclobacillaceae gen. nov., sp. nov., isolated from chalcocite enrichment system.</title>
        <authorList>
            <person name="Jiang Z."/>
        </authorList>
    </citation>
    <scope>NUCLEOTIDE SEQUENCE</scope>
    <source>
        <strain evidence="2">MYW30-H2</strain>
    </source>
</reference>
<feature type="compositionally biased region" description="Basic residues" evidence="1">
    <location>
        <begin position="165"/>
        <end position="180"/>
    </location>
</feature>
<dbReference type="RefSeq" id="WP_347437277.1">
    <property type="nucleotide sequence ID" value="NZ_CP089291.1"/>
</dbReference>
<feature type="compositionally biased region" description="Polar residues" evidence="1">
    <location>
        <begin position="146"/>
        <end position="160"/>
    </location>
</feature>
<dbReference type="Proteomes" id="UP000830167">
    <property type="component" value="Chromosome"/>
</dbReference>